<dbReference type="SUPFAM" id="SSF81296">
    <property type="entry name" value="E set domains"/>
    <property type="match status" value="1"/>
</dbReference>
<evidence type="ECO:0000256" key="2">
    <source>
        <dbReference type="ARBA" id="ARBA00022723"/>
    </source>
</evidence>
<gene>
    <name evidence="8" type="ORF">RFH47_06415</name>
</gene>
<evidence type="ECO:0000256" key="4">
    <source>
        <dbReference type="ARBA" id="ARBA00023008"/>
    </source>
</evidence>
<dbReference type="GO" id="GO:0005886">
    <property type="term" value="C:plasma membrane"/>
    <property type="evidence" value="ECO:0007669"/>
    <property type="project" value="TreeGrafter"/>
</dbReference>
<comment type="caution">
    <text evidence="8">The sequence shown here is derived from an EMBL/GenBank/DDBJ whole genome shotgun (WGS) entry which is preliminary data.</text>
</comment>
<comment type="subcellular location">
    <subcellularLocation>
        <location evidence="1">Cell envelope</location>
    </subcellularLocation>
    <subcellularLocation>
        <location evidence="5">Periplasm</location>
    </subcellularLocation>
</comment>
<dbReference type="GO" id="GO:0030313">
    <property type="term" value="C:cell envelope"/>
    <property type="evidence" value="ECO:0007669"/>
    <property type="project" value="UniProtKB-SubCell"/>
</dbReference>
<dbReference type="EMBL" id="JAVIDL010000009">
    <property type="protein sequence ID" value="MDQ8935356.1"/>
    <property type="molecule type" value="Genomic_DNA"/>
</dbReference>
<evidence type="ECO:0000256" key="1">
    <source>
        <dbReference type="ARBA" id="ARBA00004196"/>
    </source>
</evidence>
<dbReference type="PANTHER" id="PTHR34820">
    <property type="entry name" value="INNER MEMBRANE PROTEIN YEBZ"/>
    <property type="match status" value="1"/>
</dbReference>
<dbReference type="GO" id="GO:0046688">
    <property type="term" value="P:response to copper ion"/>
    <property type="evidence" value="ECO:0007669"/>
    <property type="project" value="UniProtKB-UniRule"/>
</dbReference>
<evidence type="ECO:0000259" key="7">
    <source>
        <dbReference type="Pfam" id="PF04234"/>
    </source>
</evidence>
<comment type="function">
    <text evidence="5">Involved in copper resistance.</text>
</comment>
<evidence type="ECO:0000256" key="5">
    <source>
        <dbReference type="RuleBase" id="RU369037"/>
    </source>
</evidence>
<protein>
    <recommendedName>
        <fullName evidence="5">Copper resistance protein C</fullName>
    </recommendedName>
</protein>
<dbReference type="RefSeq" id="WP_308981206.1">
    <property type="nucleotide sequence ID" value="NZ_JAVIDL010000009.1"/>
</dbReference>
<keyword evidence="3 5" id="KW-0732">Signal</keyword>
<feature type="chain" id="PRO_5043779250" description="Copper resistance protein C" evidence="6">
    <location>
        <begin position="28"/>
        <end position="125"/>
    </location>
</feature>
<feature type="signal peptide" evidence="6">
    <location>
        <begin position="1"/>
        <end position="27"/>
    </location>
</feature>
<keyword evidence="2 5" id="KW-0479">Metal-binding</keyword>
<sequence>MIFTQHKSYIHFALALILGLSSSQLYAHSKLISSIPASDSTVSQSPKQIKLSFNEKTTLKKIEIHDENHNVIPLKFKAQAAAAKNYTINVPTLKDGSYSVHWKLKSKDQHLTEGSYPFSIAKTAP</sequence>
<comment type="similarity">
    <text evidence="5">Belongs to the CopC family.</text>
</comment>
<dbReference type="Pfam" id="PF04234">
    <property type="entry name" value="CopC"/>
    <property type="match status" value="1"/>
</dbReference>
<dbReference type="InterPro" id="IPR032694">
    <property type="entry name" value="CopC/D"/>
</dbReference>
<evidence type="ECO:0000313" key="8">
    <source>
        <dbReference type="EMBL" id="MDQ8935356.1"/>
    </source>
</evidence>
<dbReference type="InterPro" id="IPR014755">
    <property type="entry name" value="Cu-Rt/internalin_Ig-like"/>
</dbReference>
<dbReference type="AlphaFoldDB" id="A0AAW8J5K5"/>
<dbReference type="GO" id="GO:0005507">
    <property type="term" value="F:copper ion binding"/>
    <property type="evidence" value="ECO:0007669"/>
    <property type="project" value="UniProtKB-UniRule"/>
</dbReference>
<evidence type="ECO:0000256" key="6">
    <source>
        <dbReference type="SAM" id="SignalP"/>
    </source>
</evidence>
<feature type="domain" description="CopC" evidence="7">
    <location>
        <begin position="28"/>
        <end position="120"/>
    </location>
</feature>
<dbReference type="Proteomes" id="UP001243844">
    <property type="component" value="Unassembled WGS sequence"/>
</dbReference>
<dbReference type="InterPro" id="IPR007348">
    <property type="entry name" value="CopC_dom"/>
</dbReference>
<dbReference type="PANTHER" id="PTHR34820:SF4">
    <property type="entry name" value="INNER MEMBRANE PROTEIN YEBZ"/>
    <property type="match status" value="1"/>
</dbReference>
<keyword evidence="5" id="KW-0574">Periplasm</keyword>
<reference evidence="8" key="1">
    <citation type="submission" date="2023-08" db="EMBL/GenBank/DDBJ databases">
        <title>Emergence of clinically-relevant ST2 carbapenem-resistant Acinetobacter baumannii strains in hospital sewages in Zhejiang, East of China.</title>
        <authorList>
            <person name="Kaichao C."/>
            <person name="Zhang R."/>
        </authorList>
    </citation>
    <scope>NUCLEOTIDE SEQUENCE</scope>
    <source>
        <strain evidence="8">M-RB-37</strain>
    </source>
</reference>
<evidence type="ECO:0000256" key="3">
    <source>
        <dbReference type="ARBA" id="ARBA00022729"/>
    </source>
</evidence>
<name>A0AAW8J5K5_9GAMM</name>
<proteinExistence type="inferred from homology"/>
<dbReference type="GO" id="GO:0042597">
    <property type="term" value="C:periplasmic space"/>
    <property type="evidence" value="ECO:0007669"/>
    <property type="project" value="UniProtKB-SubCell"/>
</dbReference>
<keyword evidence="4 5" id="KW-0186">Copper</keyword>
<dbReference type="Gene3D" id="2.60.40.1220">
    <property type="match status" value="1"/>
</dbReference>
<dbReference type="GO" id="GO:0006825">
    <property type="term" value="P:copper ion transport"/>
    <property type="evidence" value="ECO:0007669"/>
    <property type="project" value="InterPro"/>
</dbReference>
<accession>A0AAW8J5K5</accession>
<organism evidence="8 9">
    <name type="scientific">Acinetobacter rudis</name>
    <dbReference type="NCBI Taxonomy" id="632955"/>
    <lineage>
        <taxon>Bacteria</taxon>
        <taxon>Pseudomonadati</taxon>
        <taxon>Pseudomonadota</taxon>
        <taxon>Gammaproteobacteria</taxon>
        <taxon>Moraxellales</taxon>
        <taxon>Moraxellaceae</taxon>
        <taxon>Acinetobacter</taxon>
    </lineage>
</organism>
<dbReference type="InterPro" id="IPR014756">
    <property type="entry name" value="Ig_E-set"/>
</dbReference>
<evidence type="ECO:0000313" key="9">
    <source>
        <dbReference type="Proteomes" id="UP001243844"/>
    </source>
</evidence>